<keyword evidence="6" id="KW-0255">Endonuclease</keyword>
<accession>A0A511DWW3</accession>
<evidence type="ECO:0000256" key="3">
    <source>
        <dbReference type="ARBA" id="ARBA00038412"/>
    </source>
</evidence>
<dbReference type="Gene3D" id="1.10.30.50">
    <property type="match status" value="1"/>
</dbReference>
<dbReference type="GO" id="GO:0016787">
    <property type="term" value="F:hydrolase activity"/>
    <property type="evidence" value="ECO:0007669"/>
    <property type="project" value="UniProtKB-KW"/>
</dbReference>
<protein>
    <recommendedName>
        <fullName evidence="4">Putative HNH nuclease YajD</fullName>
    </recommendedName>
</protein>
<proteinExistence type="inferred from homology"/>
<dbReference type="GO" id="GO:0004519">
    <property type="term" value="F:endonuclease activity"/>
    <property type="evidence" value="ECO:0007669"/>
    <property type="project" value="UniProtKB-KW"/>
</dbReference>
<dbReference type="GO" id="GO:0005829">
    <property type="term" value="C:cytosol"/>
    <property type="evidence" value="ECO:0007669"/>
    <property type="project" value="TreeGrafter"/>
</dbReference>
<evidence type="ECO:0000256" key="4">
    <source>
        <dbReference type="ARBA" id="ARBA00040194"/>
    </source>
</evidence>
<keyword evidence="1" id="KW-0540">Nuclease</keyword>
<dbReference type="InterPro" id="IPR003615">
    <property type="entry name" value="HNH_nuc"/>
</dbReference>
<comment type="similarity">
    <text evidence="3">Belongs to the HNH nuclease family.</text>
</comment>
<keyword evidence="7" id="KW-1185">Reference proteome</keyword>
<dbReference type="AlphaFoldDB" id="A0A511DWW3"/>
<dbReference type="InterPro" id="IPR002711">
    <property type="entry name" value="HNH"/>
</dbReference>
<evidence type="ECO:0000313" key="6">
    <source>
        <dbReference type="EMBL" id="GEL29326.1"/>
    </source>
</evidence>
<dbReference type="OrthoDB" id="9811997at2"/>
<dbReference type="PANTHER" id="PTHR41286:SF1">
    <property type="entry name" value="HNH NUCLEASE YAJD-RELATED"/>
    <property type="match status" value="1"/>
</dbReference>
<keyword evidence="2" id="KW-0378">Hydrolase</keyword>
<dbReference type="EMBL" id="BJVK01000047">
    <property type="protein sequence ID" value="GEL29326.1"/>
    <property type="molecule type" value="Genomic_DNA"/>
</dbReference>
<dbReference type="Pfam" id="PF01844">
    <property type="entry name" value="HNH"/>
    <property type="match status" value="1"/>
</dbReference>
<sequence length="123" mass="14796">MIMHECSHVGCTELIPFNVRYCEKHKKQKAHEVIQSHKRNDKFWGFYQSQQWRKTRNAYMDGHPWCEECLRNGRHKLATSVDHIKPLKLCDENEQLSFDNLQSLCPSCHNYKTRQEQKSYINK</sequence>
<dbReference type="GO" id="GO:0008270">
    <property type="term" value="F:zinc ion binding"/>
    <property type="evidence" value="ECO:0007669"/>
    <property type="project" value="InterPro"/>
</dbReference>
<dbReference type="PANTHER" id="PTHR41286">
    <property type="entry name" value="HNH NUCLEASE YAJD-RELATED"/>
    <property type="match status" value="1"/>
</dbReference>
<name>A0A511DWW3_LENKE</name>
<evidence type="ECO:0000259" key="5">
    <source>
        <dbReference type="SMART" id="SM00507"/>
    </source>
</evidence>
<reference evidence="6" key="1">
    <citation type="submission" date="2019-07" db="EMBL/GenBank/DDBJ databases">
        <title>Whole genome shotgun sequence of Lactobacillus kefiri NBRC 15888.</title>
        <authorList>
            <person name="Hosoyama A."/>
            <person name="Uohara A."/>
            <person name="Ohji S."/>
            <person name="Ichikawa N."/>
        </authorList>
    </citation>
    <scope>NUCLEOTIDE SEQUENCE [LARGE SCALE GENOMIC DNA]</scope>
    <source>
        <strain evidence="6">NBRC 15888</strain>
    </source>
</reference>
<evidence type="ECO:0000256" key="2">
    <source>
        <dbReference type="ARBA" id="ARBA00022801"/>
    </source>
</evidence>
<dbReference type="RefSeq" id="WP_056981685.1">
    <property type="nucleotide sequence ID" value="NZ_BJVK01000047.1"/>
</dbReference>
<dbReference type="GO" id="GO:0003676">
    <property type="term" value="F:nucleic acid binding"/>
    <property type="evidence" value="ECO:0007669"/>
    <property type="project" value="InterPro"/>
</dbReference>
<gene>
    <name evidence="6" type="ORF">LKE01_21460</name>
</gene>
<feature type="domain" description="HNH nuclease" evidence="5">
    <location>
        <begin position="54"/>
        <end position="110"/>
    </location>
</feature>
<evidence type="ECO:0000313" key="7">
    <source>
        <dbReference type="Proteomes" id="UP000321893"/>
    </source>
</evidence>
<dbReference type="SMART" id="SM00507">
    <property type="entry name" value="HNHc"/>
    <property type="match status" value="1"/>
</dbReference>
<comment type="caution">
    <text evidence="6">The sequence shown here is derived from an EMBL/GenBank/DDBJ whole genome shotgun (WGS) entry which is preliminary data.</text>
</comment>
<dbReference type="Proteomes" id="UP000321893">
    <property type="component" value="Unassembled WGS sequence"/>
</dbReference>
<evidence type="ECO:0000256" key="1">
    <source>
        <dbReference type="ARBA" id="ARBA00022722"/>
    </source>
</evidence>
<organism evidence="6 7">
    <name type="scientific">Lentilactobacillus kefiri</name>
    <name type="common">Lactobacillus kefiri</name>
    <dbReference type="NCBI Taxonomy" id="33962"/>
    <lineage>
        <taxon>Bacteria</taxon>
        <taxon>Bacillati</taxon>
        <taxon>Bacillota</taxon>
        <taxon>Bacilli</taxon>
        <taxon>Lactobacillales</taxon>
        <taxon>Lactobacillaceae</taxon>
        <taxon>Lentilactobacillus</taxon>
    </lineage>
</organism>
<dbReference type="CDD" id="cd00085">
    <property type="entry name" value="HNHc"/>
    <property type="match status" value="1"/>
</dbReference>